<evidence type="ECO:0000256" key="1">
    <source>
        <dbReference type="SAM" id="MobiDB-lite"/>
    </source>
</evidence>
<reference evidence="3" key="1">
    <citation type="submission" date="2017-02" db="UniProtKB">
        <authorList>
            <consortium name="WormBaseParasite"/>
        </authorList>
    </citation>
    <scope>IDENTIFICATION</scope>
</reference>
<feature type="region of interest" description="Disordered" evidence="1">
    <location>
        <begin position="1"/>
        <end position="28"/>
    </location>
</feature>
<feature type="compositionally biased region" description="Acidic residues" evidence="1">
    <location>
        <begin position="1"/>
        <end position="12"/>
    </location>
</feature>
<accession>A0A0R3S6G0</accession>
<organism evidence="2 3">
    <name type="scientific">Elaeophora elaphi</name>
    <dbReference type="NCBI Taxonomy" id="1147741"/>
    <lineage>
        <taxon>Eukaryota</taxon>
        <taxon>Metazoa</taxon>
        <taxon>Ecdysozoa</taxon>
        <taxon>Nematoda</taxon>
        <taxon>Chromadorea</taxon>
        <taxon>Rhabditida</taxon>
        <taxon>Spirurina</taxon>
        <taxon>Spiruromorpha</taxon>
        <taxon>Filarioidea</taxon>
        <taxon>Onchocercidae</taxon>
        <taxon>Elaeophora</taxon>
    </lineage>
</organism>
<protein>
    <submittedName>
        <fullName evidence="3">Uncharacterized protein</fullName>
    </submittedName>
</protein>
<name>A0A0R3S6G0_9BILA</name>
<dbReference type="WBParaSite" id="EEL_0001038201-mRNA-1">
    <property type="protein sequence ID" value="EEL_0001038201-mRNA-1"/>
    <property type="gene ID" value="EEL_0001038201"/>
</dbReference>
<proteinExistence type="predicted"/>
<dbReference type="Proteomes" id="UP000050640">
    <property type="component" value="Unplaced"/>
</dbReference>
<evidence type="ECO:0000313" key="3">
    <source>
        <dbReference type="WBParaSite" id="EEL_0001038201-mRNA-1"/>
    </source>
</evidence>
<dbReference type="AlphaFoldDB" id="A0A0R3S6G0"/>
<evidence type="ECO:0000313" key="2">
    <source>
        <dbReference type="Proteomes" id="UP000050640"/>
    </source>
</evidence>
<keyword evidence="2" id="KW-1185">Reference proteome</keyword>
<sequence>MRPEEVEDEPDDTSSQSSPSPQNFPVANKRSIRLTEASNVLALPNMQLLTGTAPQPAQPDYSSLLLSVKESNDQLPSNFPPTVIQRVRQQQPCIDPKDFVIPYTPITVEERLPGTNEVRTTVTNTCGMTGLPYTLHNDDPFDTKYPNFKTKLPPISSFLNFRRNK</sequence>